<name>A0A9D4LEB5_DREPO</name>
<keyword evidence="4" id="KW-1185">Reference proteome</keyword>
<comment type="caution">
    <text evidence="3">The sequence shown here is derived from an EMBL/GenBank/DDBJ whole genome shotgun (WGS) entry which is preliminary data.</text>
</comment>
<gene>
    <name evidence="3" type="ORF">DPMN_099597</name>
</gene>
<proteinExistence type="predicted"/>
<protein>
    <submittedName>
        <fullName evidence="3">Uncharacterized protein</fullName>
    </submittedName>
</protein>
<organism evidence="3 4">
    <name type="scientific">Dreissena polymorpha</name>
    <name type="common">Zebra mussel</name>
    <name type="synonym">Mytilus polymorpha</name>
    <dbReference type="NCBI Taxonomy" id="45954"/>
    <lineage>
        <taxon>Eukaryota</taxon>
        <taxon>Metazoa</taxon>
        <taxon>Spiralia</taxon>
        <taxon>Lophotrochozoa</taxon>
        <taxon>Mollusca</taxon>
        <taxon>Bivalvia</taxon>
        <taxon>Autobranchia</taxon>
        <taxon>Heteroconchia</taxon>
        <taxon>Euheterodonta</taxon>
        <taxon>Imparidentia</taxon>
        <taxon>Neoheterodontei</taxon>
        <taxon>Myida</taxon>
        <taxon>Dreissenoidea</taxon>
        <taxon>Dreissenidae</taxon>
        <taxon>Dreissena</taxon>
    </lineage>
</organism>
<dbReference type="Proteomes" id="UP000828390">
    <property type="component" value="Unassembled WGS sequence"/>
</dbReference>
<evidence type="ECO:0000256" key="1">
    <source>
        <dbReference type="SAM" id="MobiDB-lite"/>
    </source>
</evidence>
<reference evidence="3" key="2">
    <citation type="submission" date="2020-11" db="EMBL/GenBank/DDBJ databases">
        <authorList>
            <person name="McCartney M.A."/>
            <person name="Auch B."/>
            <person name="Kono T."/>
            <person name="Mallez S."/>
            <person name="Becker A."/>
            <person name="Gohl D.M."/>
            <person name="Silverstein K.A.T."/>
            <person name="Koren S."/>
            <person name="Bechman K.B."/>
            <person name="Herman A."/>
            <person name="Abrahante J.E."/>
            <person name="Garbe J."/>
        </authorList>
    </citation>
    <scope>NUCLEOTIDE SEQUENCE</scope>
    <source>
        <strain evidence="3">Duluth1</strain>
        <tissue evidence="3">Whole animal</tissue>
    </source>
</reference>
<evidence type="ECO:0000313" key="4">
    <source>
        <dbReference type="Proteomes" id="UP000828390"/>
    </source>
</evidence>
<evidence type="ECO:0000313" key="3">
    <source>
        <dbReference type="EMBL" id="KAH3857000.1"/>
    </source>
</evidence>
<feature type="compositionally biased region" description="Polar residues" evidence="1">
    <location>
        <begin position="27"/>
        <end position="43"/>
    </location>
</feature>
<keyword evidence="2" id="KW-0732">Signal</keyword>
<feature type="region of interest" description="Disordered" evidence="1">
    <location>
        <begin position="27"/>
        <end position="63"/>
    </location>
</feature>
<sequence length="63" mass="7386">MFLCYALTFWYMSVLQGEMEKWINTINNTSRSGPSPSRSQTLPARTEEHKDPKKKGFLTFKKK</sequence>
<dbReference type="AlphaFoldDB" id="A0A9D4LEB5"/>
<reference evidence="3" key="1">
    <citation type="journal article" date="2019" name="bioRxiv">
        <title>The Genome of the Zebra Mussel, Dreissena polymorpha: A Resource for Invasive Species Research.</title>
        <authorList>
            <person name="McCartney M.A."/>
            <person name="Auch B."/>
            <person name="Kono T."/>
            <person name="Mallez S."/>
            <person name="Zhang Y."/>
            <person name="Obille A."/>
            <person name="Becker A."/>
            <person name="Abrahante J.E."/>
            <person name="Garbe J."/>
            <person name="Badalamenti J.P."/>
            <person name="Herman A."/>
            <person name="Mangelson H."/>
            <person name="Liachko I."/>
            <person name="Sullivan S."/>
            <person name="Sone E.D."/>
            <person name="Koren S."/>
            <person name="Silverstein K.A.T."/>
            <person name="Beckman K.B."/>
            <person name="Gohl D.M."/>
        </authorList>
    </citation>
    <scope>NUCLEOTIDE SEQUENCE</scope>
    <source>
        <strain evidence="3">Duluth1</strain>
        <tissue evidence="3">Whole animal</tissue>
    </source>
</reference>
<feature type="chain" id="PRO_5039557409" evidence="2">
    <location>
        <begin position="18"/>
        <end position="63"/>
    </location>
</feature>
<feature type="compositionally biased region" description="Basic residues" evidence="1">
    <location>
        <begin position="52"/>
        <end position="63"/>
    </location>
</feature>
<feature type="signal peptide" evidence="2">
    <location>
        <begin position="1"/>
        <end position="17"/>
    </location>
</feature>
<evidence type="ECO:0000256" key="2">
    <source>
        <dbReference type="SAM" id="SignalP"/>
    </source>
</evidence>
<accession>A0A9D4LEB5</accession>
<dbReference type="EMBL" id="JAIWYP010000003">
    <property type="protein sequence ID" value="KAH3857000.1"/>
    <property type="molecule type" value="Genomic_DNA"/>
</dbReference>